<evidence type="ECO:0000256" key="1">
    <source>
        <dbReference type="ARBA" id="ARBA00022723"/>
    </source>
</evidence>
<gene>
    <name evidence="7" type="ORF">B9Z55_027415</name>
</gene>
<dbReference type="AlphaFoldDB" id="A0A2G5SFF8"/>
<keyword evidence="2" id="KW-0677">Repeat</keyword>
<feature type="domain" description="C2H2-type" evidence="6">
    <location>
        <begin position="19"/>
        <end position="47"/>
    </location>
</feature>
<keyword evidence="4" id="KW-0862">Zinc</keyword>
<dbReference type="PANTHER" id="PTHR24409">
    <property type="entry name" value="ZINC FINGER PROTEIN 142"/>
    <property type="match status" value="1"/>
</dbReference>
<evidence type="ECO:0000256" key="4">
    <source>
        <dbReference type="ARBA" id="ARBA00022833"/>
    </source>
</evidence>
<dbReference type="GO" id="GO:0008270">
    <property type="term" value="F:zinc ion binding"/>
    <property type="evidence" value="ECO:0007669"/>
    <property type="project" value="UniProtKB-KW"/>
</dbReference>
<comment type="caution">
    <text evidence="7">The sequence shown here is derived from an EMBL/GenBank/DDBJ whole genome shotgun (WGS) entry which is preliminary data.</text>
</comment>
<sequence>MYSEYTNVNLEAEGVKARYPCPYCGSSYLHHSGLRSHVLKKHQITIPPEEAKKNLCEICSGTFSNKGNLNEHKEVIHGIPKAGRVPAGKKEFPCDHCQKIYFSKFGRQRHVKQVHSSAKHGTSQATITVTPLPKNSYNQKHHLEKKTETDEFDKFLAYVSVYMESLRKLTIPYLPSTSIILPTIKRPASMRGFMISDILKSE</sequence>
<evidence type="ECO:0000313" key="8">
    <source>
        <dbReference type="Proteomes" id="UP000230233"/>
    </source>
</evidence>
<dbReference type="PROSITE" id="PS50157">
    <property type="entry name" value="ZINC_FINGER_C2H2_2"/>
    <property type="match status" value="3"/>
</dbReference>
<dbReference type="InterPro" id="IPR036236">
    <property type="entry name" value="Znf_C2H2_sf"/>
</dbReference>
<dbReference type="SUPFAM" id="SSF57667">
    <property type="entry name" value="beta-beta-alpha zinc fingers"/>
    <property type="match status" value="1"/>
</dbReference>
<keyword evidence="1" id="KW-0479">Metal-binding</keyword>
<dbReference type="Proteomes" id="UP000230233">
    <property type="component" value="Unassembled WGS sequence"/>
</dbReference>
<evidence type="ECO:0000313" key="7">
    <source>
        <dbReference type="EMBL" id="PIC13798.1"/>
    </source>
</evidence>
<accession>A0A2G5SFF8</accession>
<dbReference type="GO" id="GO:0000977">
    <property type="term" value="F:RNA polymerase II transcription regulatory region sequence-specific DNA binding"/>
    <property type="evidence" value="ECO:0007669"/>
    <property type="project" value="TreeGrafter"/>
</dbReference>
<keyword evidence="8" id="KW-1185">Reference proteome</keyword>
<dbReference type="GO" id="GO:0000981">
    <property type="term" value="F:DNA-binding transcription factor activity, RNA polymerase II-specific"/>
    <property type="evidence" value="ECO:0007669"/>
    <property type="project" value="TreeGrafter"/>
</dbReference>
<name>A0A2G5SFF8_9PELO</name>
<organism evidence="7 8">
    <name type="scientific">Caenorhabditis nigoni</name>
    <dbReference type="NCBI Taxonomy" id="1611254"/>
    <lineage>
        <taxon>Eukaryota</taxon>
        <taxon>Metazoa</taxon>
        <taxon>Ecdysozoa</taxon>
        <taxon>Nematoda</taxon>
        <taxon>Chromadorea</taxon>
        <taxon>Rhabditida</taxon>
        <taxon>Rhabditina</taxon>
        <taxon>Rhabditomorpha</taxon>
        <taxon>Rhabditoidea</taxon>
        <taxon>Rhabditidae</taxon>
        <taxon>Peloderinae</taxon>
        <taxon>Caenorhabditis</taxon>
    </lineage>
</organism>
<protein>
    <recommendedName>
        <fullName evidence="6">C2H2-type domain-containing protein</fullName>
    </recommendedName>
</protein>
<proteinExistence type="predicted"/>
<dbReference type="EMBL" id="PDUG01000010">
    <property type="protein sequence ID" value="PIC13798.1"/>
    <property type="molecule type" value="Genomic_DNA"/>
</dbReference>
<feature type="domain" description="C2H2-type" evidence="6">
    <location>
        <begin position="92"/>
        <end position="120"/>
    </location>
</feature>
<dbReference type="PROSITE" id="PS00028">
    <property type="entry name" value="ZINC_FINGER_C2H2_1"/>
    <property type="match status" value="3"/>
</dbReference>
<dbReference type="InterPro" id="IPR008598">
    <property type="entry name" value="Di19_Zn-bd"/>
</dbReference>
<feature type="domain" description="C2H2-type" evidence="6">
    <location>
        <begin position="54"/>
        <end position="82"/>
    </location>
</feature>
<keyword evidence="3 5" id="KW-0863">Zinc-finger</keyword>
<dbReference type="PANTHER" id="PTHR24409:SF295">
    <property type="entry name" value="AZ2-RELATED"/>
    <property type="match status" value="1"/>
</dbReference>
<evidence type="ECO:0000256" key="5">
    <source>
        <dbReference type="PROSITE-ProRule" id="PRU00042"/>
    </source>
</evidence>
<dbReference type="InterPro" id="IPR013087">
    <property type="entry name" value="Znf_C2H2_type"/>
</dbReference>
<evidence type="ECO:0000256" key="2">
    <source>
        <dbReference type="ARBA" id="ARBA00022737"/>
    </source>
</evidence>
<evidence type="ECO:0000259" key="6">
    <source>
        <dbReference type="PROSITE" id="PS50157"/>
    </source>
</evidence>
<dbReference type="STRING" id="1611254.A0A2G5SFF8"/>
<dbReference type="Pfam" id="PF05605">
    <property type="entry name" value="zf-Di19"/>
    <property type="match status" value="1"/>
</dbReference>
<dbReference type="SMART" id="SM00355">
    <property type="entry name" value="ZnF_C2H2"/>
    <property type="match status" value="3"/>
</dbReference>
<reference evidence="8" key="1">
    <citation type="submission" date="2017-10" db="EMBL/GenBank/DDBJ databases">
        <title>Rapid genome shrinkage in a self-fertile nematode reveals novel sperm competition proteins.</title>
        <authorList>
            <person name="Yin D."/>
            <person name="Schwarz E.M."/>
            <person name="Thomas C.G."/>
            <person name="Felde R.L."/>
            <person name="Korf I.F."/>
            <person name="Cutter A.D."/>
            <person name="Schartner C.M."/>
            <person name="Ralston E.J."/>
            <person name="Meyer B.J."/>
            <person name="Haag E.S."/>
        </authorList>
    </citation>
    <scope>NUCLEOTIDE SEQUENCE [LARGE SCALE GENOMIC DNA]</scope>
    <source>
        <strain evidence="8">JU1422</strain>
    </source>
</reference>
<dbReference type="Gene3D" id="3.30.160.60">
    <property type="entry name" value="Classic Zinc Finger"/>
    <property type="match status" value="1"/>
</dbReference>
<evidence type="ECO:0000256" key="3">
    <source>
        <dbReference type="ARBA" id="ARBA00022771"/>
    </source>
</evidence>
<dbReference type="OrthoDB" id="3437960at2759"/>
<dbReference type="GO" id="GO:0005634">
    <property type="term" value="C:nucleus"/>
    <property type="evidence" value="ECO:0007669"/>
    <property type="project" value="TreeGrafter"/>
</dbReference>